<dbReference type="PANTHER" id="PTHR46147">
    <property type="entry name" value="HISTONE-LYSINE N-METHYLTRANSFERASE ASH1"/>
    <property type="match status" value="1"/>
</dbReference>
<evidence type="ECO:0000259" key="13">
    <source>
        <dbReference type="PROSITE" id="PS50868"/>
    </source>
</evidence>
<dbReference type="Gene3D" id="2.170.270.10">
    <property type="entry name" value="SET domain"/>
    <property type="match status" value="1"/>
</dbReference>
<name>A0A1W0WAS1_HYPEX</name>
<dbReference type="GO" id="GO:0008270">
    <property type="term" value="F:zinc ion binding"/>
    <property type="evidence" value="ECO:0007669"/>
    <property type="project" value="UniProtKB-KW"/>
</dbReference>
<keyword evidence="17" id="KW-1185">Reference proteome</keyword>
<dbReference type="GO" id="GO:0032259">
    <property type="term" value="P:methylation"/>
    <property type="evidence" value="ECO:0007669"/>
    <property type="project" value="UniProtKB-KW"/>
</dbReference>
<dbReference type="GO" id="GO:0042800">
    <property type="term" value="F:histone H3K4 methyltransferase activity"/>
    <property type="evidence" value="ECO:0007669"/>
    <property type="project" value="TreeGrafter"/>
</dbReference>
<dbReference type="GO" id="GO:0005654">
    <property type="term" value="C:nucleoplasm"/>
    <property type="evidence" value="ECO:0007669"/>
    <property type="project" value="TreeGrafter"/>
</dbReference>
<sequence>MSKNIPSIEWQFRNVLLPYRALFDPLRINTGREKNGATSSSRTPAVTSPAAATSATGSKAKDSATSASTSGVSPKIPTLKISLKFNQATGKAYTNSPQSSLSVSSPKSMSISPSVKSPTITTANTPSPRKKRPLDKDAPSTSSSAASCSPSPAKRRNSAAGGVKPGDYEMTCNSYSEARLRKKHPDSDLMLCECRPPPADQPNAVGCGDSCGSRNSYMECDPATCPCGTRCSNQTIQRGQGVADLELFQTPQKGQGVRCKSNIKKGTFICEYIGEVLSTDKFIDRMKEKGYKEAAHHYFLKLDHNKVIDAYRCGSIARFINHSCEPNSQTQKWLVNGQDRMAFFAREDIPAGQEITYDYKFESFDEQPQKCFCGTKSCRGTIGVKKSQKLNGLLMKKKQTAASSSTAELSAHASPSSSAVSSPKPASLVIPAPVIKERVAVSAETAASDPAEMWREAQFSLKHMIFLGRNRRHGVALGRRSGGKRPKIVPQILITSLPALCSTTVKALFPASQGFPAEYFKPVAWEPSVADVAKYSAPPFQEEVIRCICGIYMEDSTMVECDRCKNWQHCECVGHIPIGRNASYLCDRCAPRPLPREIHQNLPAASNPDNLDCYNTLLVPNCQNFYVRVGDCVYLTKDRQPPLPGLLYDPLTVDILFVDKMWMNSAGVKWIFGWHYLRPHETFHEASRSFFEQELLKTSHHLETVKLDAVLGRCCVMDSQTFAKGKPKEYPLQHCFICDLKVNKATNQFVTMKAKERVTVNTHQYYFELYPERLTVRRTFKPHQVPVLKKKLKMDAALSARKPSDAPESDTNMIKDRCLHIHSVLENLARRRQPLSSKADS</sequence>
<evidence type="ECO:0000313" key="16">
    <source>
        <dbReference type="EMBL" id="OQV12291.1"/>
    </source>
</evidence>
<dbReference type="Pfam" id="PF17907">
    <property type="entry name" value="AWS"/>
    <property type="match status" value="1"/>
</dbReference>
<dbReference type="PROSITE" id="PS51038">
    <property type="entry name" value="BAH"/>
    <property type="match status" value="1"/>
</dbReference>
<comment type="subcellular location">
    <subcellularLocation>
        <location evidence="2">Chromosome</location>
    </subcellularLocation>
    <subcellularLocation>
        <location evidence="1">Nucleus</location>
    </subcellularLocation>
</comment>
<evidence type="ECO:0000259" key="15">
    <source>
        <dbReference type="PROSITE" id="PS51215"/>
    </source>
</evidence>
<dbReference type="InterPro" id="IPR013083">
    <property type="entry name" value="Znf_RING/FYVE/PHD"/>
</dbReference>
<keyword evidence="9" id="KW-0862">Zinc</keyword>
<dbReference type="OrthoDB" id="422362at2759"/>
<evidence type="ECO:0000256" key="4">
    <source>
        <dbReference type="ARBA" id="ARBA00022603"/>
    </source>
</evidence>
<dbReference type="Pfam" id="PF00856">
    <property type="entry name" value="SET"/>
    <property type="match status" value="1"/>
</dbReference>
<dbReference type="Gene3D" id="3.30.40.10">
    <property type="entry name" value="Zinc/RING finger domain, C3HC4 (zinc finger)"/>
    <property type="match status" value="1"/>
</dbReference>
<dbReference type="PROSITE" id="PS50280">
    <property type="entry name" value="SET"/>
    <property type="match status" value="1"/>
</dbReference>
<feature type="compositionally biased region" description="Low complexity" evidence="11">
    <location>
        <begin position="139"/>
        <end position="152"/>
    </location>
</feature>
<evidence type="ECO:0000256" key="2">
    <source>
        <dbReference type="ARBA" id="ARBA00004286"/>
    </source>
</evidence>
<dbReference type="GO" id="GO:0005694">
    <property type="term" value="C:chromosome"/>
    <property type="evidence" value="ECO:0007669"/>
    <property type="project" value="UniProtKB-SubCell"/>
</dbReference>
<feature type="region of interest" description="Disordered" evidence="11">
    <location>
        <begin position="30"/>
        <end position="73"/>
    </location>
</feature>
<keyword evidence="6" id="KW-0949">S-adenosyl-L-methionine</keyword>
<evidence type="ECO:0000256" key="11">
    <source>
        <dbReference type="SAM" id="MobiDB-lite"/>
    </source>
</evidence>
<dbReference type="InterPro" id="IPR043151">
    <property type="entry name" value="BAH_sf"/>
</dbReference>
<dbReference type="SMART" id="SM00249">
    <property type="entry name" value="PHD"/>
    <property type="match status" value="1"/>
</dbReference>
<evidence type="ECO:0000256" key="6">
    <source>
        <dbReference type="ARBA" id="ARBA00022691"/>
    </source>
</evidence>
<dbReference type="SMART" id="SM00439">
    <property type="entry name" value="BAH"/>
    <property type="match status" value="1"/>
</dbReference>
<dbReference type="PROSITE" id="PS01359">
    <property type="entry name" value="ZF_PHD_1"/>
    <property type="match status" value="1"/>
</dbReference>
<feature type="domain" description="AWS" evidence="15">
    <location>
        <begin position="187"/>
        <end position="240"/>
    </location>
</feature>
<dbReference type="PROSITE" id="PS51215">
    <property type="entry name" value="AWS"/>
    <property type="match status" value="1"/>
</dbReference>
<dbReference type="PANTHER" id="PTHR46147:SF3">
    <property type="entry name" value="HISTONE-LYSINE N-METHYLTRANSFERASE ASH1"/>
    <property type="match status" value="1"/>
</dbReference>
<dbReference type="GO" id="GO:0006355">
    <property type="term" value="P:regulation of DNA-templated transcription"/>
    <property type="evidence" value="ECO:0007669"/>
    <property type="project" value="TreeGrafter"/>
</dbReference>
<dbReference type="Proteomes" id="UP000192578">
    <property type="component" value="Unassembled WGS sequence"/>
</dbReference>
<dbReference type="SUPFAM" id="SSF82199">
    <property type="entry name" value="SET domain"/>
    <property type="match status" value="1"/>
</dbReference>
<protein>
    <submittedName>
        <fullName evidence="16">Histone-lysine N-methyltransferase ASH1L</fullName>
    </submittedName>
</protein>
<dbReference type="SMART" id="SM00317">
    <property type="entry name" value="SET"/>
    <property type="match status" value="1"/>
</dbReference>
<keyword evidence="4" id="KW-0489">Methyltransferase</keyword>
<proteinExistence type="predicted"/>
<dbReference type="InterPro" id="IPR001025">
    <property type="entry name" value="BAH_dom"/>
</dbReference>
<keyword evidence="3" id="KW-0158">Chromosome</keyword>
<accession>A0A1W0WAS1</accession>
<keyword evidence="5" id="KW-0808">Transferase</keyword>
<reference evidence="17" key="1">
    <citation type="submission" date="2017-01" db="EMBL/GenBank/DDBJ databases">
        <title>Comparative genomics of anhydrobiosis in the tardigrade Hypsibius dujardini.</title>
        <authorList>
            <person name="Yoshida Y."/>
            <person name="Koutsovoulos G."/>
            <person name="Laetsch D."/>
            <person name="Stevens L."/>
            <person name="Kumar S."/>
            <person name="Horikawa D."/>
            <person name="Ishino K."/>
            <person name="Komine S."/>
            <person name="Tomita M."/>
            <person name="Blaxter M."/>
            <person name="Arakawa K."/>
        </authorList>
    </citation>
    <scope>NUCLEOTIDE SEQUENCE [LARGE SCALE GENOMIC DNA]</scope>
    <source>
        <strain evidence="17">Z151</strain>
    </source>
</reference>
<evidence type="ECO:0000256" key="5">
    <source>
        <dbReference type="ARBA" id="ARBA00022679"/>
    </source>
</evidence>
<evidence type="ECO:0000256" key="7">
    <source>
        <dbReference type="ARBA" id="ARBA00022723"/>
    </source>
</evidence>
<evidence type="ECO:0000256" key="10">
    <source>
        <dbReference type="ARBA" id="ARBA00023242"/>
    </source>
</evidence>
<organism evidence="16 17">
    <name type="scientific">Hypsibius exemplaris</name>
    <name type="common">Freshwater tardigrade</name>
    <dbReference type="NCBI Taxonomy" id="2072580"/>
    <lineage>
        <taxon>Eukaryota</taxon>
        <taxon>Metazoa</taxon>
        <taxon>Ecdysozoa</taxon>
        <taxon>Tardigrada</taxon>
        <taxon>Eutardigrada</taxon>
        <taxon>Parachela</taxon>
        <taxon>Hypsibioidea</taxon>
        <taxon>Hypsibiidae</taxon>
        <taxon>Hypsibius</taxon>
    </lineage>
</organism>
<evidence type="ECO:0000256" key="9">
    <source>
        <dbReference type="ARBA" id="ARBA00022833"/>
    </source>
</evidence>
<dbReference type="InterPro" id="IPR006560">
    <property type="entry name" value="AWS_dom"/>
</dbReference>
<feature type="domain" description="BAH" evidence="14">
    <location>
        <begin position="625"/>
        <end position="753"/>
    </location>
</feature>
<dbReference type="Gene3D" id="2.30.30.490">
    <property type="match status" value="1"/>
</dbReference>
<feature type="domain" description="SET" evidence="12">
    <location>
        <begin position="243"/>
        <end position="360"/>
    </location>
</feature>
<evidence type="ECO:0000313" key="17">
    <source>
        <dbReference type="Proteomes" id="UP000192578"/>
    </source>
</evidence>
<feature type="compositionally biased region" description="Low complexity" evidence="11">
    <location>
        <begin position="96"/>
        <end position="118"/>
    </location>
</feature>
<dbReference type="GO" id="GO:0003682">
    <property type="term" value="F:chromatin binding"/>
    <property type="evidence" value="ECO:0007669"/>
    <property type="project" value="InterPro"/>
</dbReference>
<feature type="compositionally biased region" description="Low complexity" evidence="11">
    <location>
        <begin position="37"/>
        <end position="70"/>
    </location>
</feature>
<dbReference type="Pfam" id="PF01426">
    <property type="entry name" value="BAH"/>
    <property type="match status" value="1"/>
</dbReference>
<gene>
    <name evidence="16" type="ORF">BV898_13403</name>
</gene>
<dbReference type="EMBL" id="MTYJ01000148">
    <property type="protein sequence ID" value="OQV12291.1"/>
    <property type="molecule type" value="Genomic_DNA"/>
</dbReference>
<dbReference type="SMART" id="SM00508">
    <property type="entry name" value="PostSET"/>
    <property type="match status" value="1"/>
</dbReference>
<dbReference type="AlphaFoldDB" id="A0A1W0WAS1"/>
<feature type="domain" description="Post-SET" evidence="13">
    <location>
        <begin position="367"/>
        <end position="383"/>
    </location>
</feature>
<dbReference type="InterPro" id="IPR046341">
    <property type="entry name" value="SET_dom_sf"/>
</dbReference>
<evidence type="ECO:0000256" key="1">
    <source>
        <dbReference type="ARBA" id="ARBA00004123"/>
    </source>
</evidence>
<evidence type="ECO:0000256" key="8">
    <source>
        <dbReference type="ARBA" id="ARBA00022771"/>
    </source>
</evidence>
<keyword evidence="8" id="KW-0863">Zinc-finger</keyword>
<dbReference type="InterPro" id="IPR003616">
    <property type="entry name" value="Post-SET_dom"/>
</dbReference>
<dbReference type="InterPro" id="IPR001965">
    <property type="entry name" value="Znf_PHD"/>
</dbReference>
<dbReference type="PROSITE" id="PS50868">
    <property type="entry name" value="POST_SET"/>
    <property type="match status" value="1"/>
</dbReference>
<keyword evidence="10" id="KW-0539">Nucleus</keyword>
<comment type="caution">
    <text evidence="16">The sequence shown here is derived from an EMBL/GenBank/DDBJ whole genome shotgun (WGS) entry which is preliminary data.</text>
</comment>
<dbReference type="InterPro" id="IPR001214">
    <property type="entry name" value="SET_dom"/>
</dbReference>
<dbReference type="SUPFAM" id="SSF57903">
    <property type="entry name" value="FYVE/PHD zinc finger"/>
    <property type="match status" value="1"/>
</dbReference>
<evidence type="ECO:0000259" key="14">
    <source>
        <dbReference type="PROSITE" id="PS51038"/>
    </source>
</evidence>
<keyword evidence="7" id="KW-0479">Metal-binding</keyword>
<evidence type="ECO:0000259" key="12">
    <source>
        <dbReference type="PROSITE" id="PS50280"/>
    </source>
</evidence>
<dbReference type="InterPro" id="IPR019786">
    <property type="entry name" value="Zinc_finger_PHD-type_CS"/>
</dbReference>
<dbReference type="InterPro" id="IPR011011">
    <property type="entry name" value="Znf_FYVE_PHD"/>
</dbReference>
<dbReference type="SMART" id="SM00570">
    <property type="entry name" value="AWS"/>
    <property type="match status" value="1"/>
</dbReference>
<evidence type="ECO:0000256" key="3">
    <source>
        <dbReference type="ARBA" id="ARBA00022454"/>
    </source>
</evidence>
<feature type="region of interest" description="Disordered" evidence="11">
    <location>
        <begin position="91"/>
        <end position="166"/>
    </location>
</feature>